<evidence type="ECO:0000256" key="1">
    <source>
        <dbReference type="ARBA" id="ARBA00008950"/>
    </source>
</evidence>
<evidence type="ECO:0000259" key="3">
    <source>
        <dbReference type="Pfam" id="PF12850"/>
    </source>
</evidence>
<sequence>MKIIVVSDSHGKQGILEQIVEKHPDADAYLHCGDIEDYAENYPSYIVVQGNNDIYYDYPDERVITAGSHRIYMTHGHHFSYIKRLEQMADTAKAKDCDIVCYGHTHVAADDVVHGIRLINPGSLWRSRDGRGPSYAILTLQEEQVDVEFIFLPQKKSKFFW</sequence>
<keyword evidence="2" id="KW-0479">Metal-binding</keyword>
<dbReference type="EMBL" id="SMBP01000016">
    <property type="protein sequence ID" value="TCU57693.1"/>
    <property type="molecule type" value="Genomic_DNA"/>
</dbReference>
<dbReference type="GO" id="GO:0016787">
    <property type="term" value="F:hydrolase activity"/>
    <property type="evidence" value="ECO:0007669"/>
    <property type="project" value="UniProtKB-UniRule"/>
</dbReference>
<dbReference type="SUPFAM" id="SSF56300">
    <property type="entry name" value="Metallo-dependent phosphatases"/>
    <property type="match status" value="1"/>
</dbReference>
<comment type="similarity">
    <text evidence="1 2">Belongs to the metallophosphoesterase superfamily. YfcE family.</text>
</comment>
<gene>
    <name evidence="4" type="ORF">EDD61_1166</name>
</gene>
<proteinExistence type="inferred from homology"/>
<dbReference type="NCBIfam" id="TIGR00040">
    <property type="entry name" value="yfcE"/>
    <property type="match status" value="1"/>
</dbReference>
<comment type="caution">
    <text evidence="4">The sequence shown here is derived from an EMBL/GenBank/DDBJ whole genome shotgun (WGS) entry which is preliminary data.</text>
</comment>
<feature type="domain" description="Calcineurin-like phosphoesterase" evidence="3">
    <location>
        <begin position="1"/>
        <end position="142"/>
    </location>
</feature>
<dbReference type="Pfam" id="PF12850">
    <property type="entry name" value="Metallophos_2"/>
    <property type="match status" value="1"/>
</dbReference>
<evidence type="ECO:0000313" key="5">
    <source>
        <dbReference type="Proteomes" id="UP000295773"/>
    </source>
</evidence>
<protein>
    <recommendedName>
        <fullName evidence="2">Phosphoesterase</fullName>
        <ecNumber evidence="2">3.1.4.-</ecNumber>
    </recommendedName>
</protein>
<evidence type="ECO:0000313" key="4">
    <source>
        <dbReference type="EMBL" id="TCU57693.1"/>
    </source>
</evidence>
<comment type="cofactor">
    <cofactor evidence="2">
        <name>a divalent metal cation</name>
        <dbReference type="ChEBI" id="CHEBI:60240"/>
    </cofactor>
</comment>
<organism evidence="4 5">
    <name type="scientific">Longicatena caecimuris</name>
    <dbReference type="NCBI Taxonomy" id="1796635"/>
    <lineage>
        <taxon>Bacteria</taxon>
        <taxon>Bacillati</taxon>
        <taxon>Bacillota</taxon>
        <taxon>Erysipelotrichia</taxon>
        <taxon>Erysipelotrichales</taxon>
        <taxon>Erysipelotrichaceae</taxon>
        <taxon>Longicatena</taxon>
    </lineage>
</organism>
<evidence type="ECO:0000256" key="2">
    <source>
        <dbReference type="RuleBase" id="RU362039"/>
    </source>
</evidence>
<keyword evidence="5" id="KW-1185">Reference proteome</keyword>
<dbReference type="RefSeq" id="WP_008688843.1">
    <property type="nucleotide sequence ID" value="NZ_AP024510.1"/>
</dbReference>
<dbReference type="GO" id="GO:0046872">
    <property type="term" value="F:metal ion binding"/>
    <property type="evidence" value="ECO:0007669"/>
    <property type="project" value="UniProtKB-KW"/>
</dbReference>
<dbReference type="InterPro" id="IPR029052">
    <property type="entry name" value="Metallo-depent_PP-like"/>
</dbReference>
<dbReference type="PANTHER" id="PTHR11124">
    <property type="entry name" value="VACUOLAR SORTING PROTEIN VPS29"/>
    <property type="match status" value="1"/>
</dbReference>
<dbReference type="Gene3D" id="3.60.21.10">
    <property type="match status" value="1"/>
</dbReference>
<dbReference type="InterPro" id="IPR024654">
    <property type="entry name" value="Calcineurin-like_PHP_lpxH"/>
</dbReference>
<reference evidence="4 5" key="1">
    <citation type="submission" date="2019-03" db="EMBL/GenBank/DDBJ databases">
        <title>Genomic Encyclopedia of Type Strains, Phase IV (KMG-IV): sequencing the most valuable type-strain genomes for metagenomic binning, comparative biology and taxonomic classification.</title>
        <authorList>
            <person name="Goeker M."/>
        </authorList>
    </citation>
    <scope>NUCLEOTIDE SEQUENCE [LARGE SCALE GENOMIC DNA]</scope>
    <source>
        <strain evidence="4 5">DSM 29481</strain>
    </source>
</reference>
<name>A0A4R3T7R8_9FIRM</name>
<dbReference type="InterPro" id="IPR000979">
    <property type="entry name" value="Phosphodiesterase_MJ0936/Vps29"/>
</dbReference>
<accession>A0A4R3T7R8</accession>
<dbReference type="Proteomes" id="UP000295773">
    <property type="component" value="Unassembled WGS sequence"/>
</dbReference>
<dbReference type="EC" id="3.1.4.-" evidence="2"/>
<dbReference type="GeneID" id="73795403"/>
<dbReference type="AlphaFoldDB" id="A0A4R3T7R8"/>